<feature type="chain" id="PRO_5012732358" evidence="2">
    <location>
        <begin position="24"/>
        <end position="274"/>
    </location>
</feature>
<dbReference type="Pfam" id="PF00497">
    <property type="entry name" value="SBP_bac_3"/>
    <property type="match status" value="1"/>
</dbReference>
<dbReference type="SMART" id="SM00062">
    <property type="entry name" value="PBPb"/>
    <property type="match status" value="1"/>
</dbReference>
<dbReference type="EMBL" id="FWXR01000021">
    <property type="protein sequence ID" value="SMD04917.1"/>
    <property type="molecule type" value="Genomic_DNA"/>
</dbReference>
<name>A0A1W2E629_9HYPH</name>
<protein>
    <submittedName>
        <fullName evidence="4">Amino acid ABC transporter substrate-binding protein, PAAT family</fullName>
    </submittedName>
</protein>
<evidence type="ECO:0000256" key="1">
    <source>
        <dbReference type="ARBA" id="ARBA00022729"/>
    </source>
</evidence>
<dbReference type="SUPFAM" id="SSF53850">
    <property type="entry name" value="Periplasmic binding protein-like II"/>
    <property type="match status" value="1"/>
</dbReference>
<sequence>MKTLAAWIVGALGALSLATGAHAQDCKPAHEFETMTPGVITHVLVSYMPYDALDNAGKAIGVDGDILNEIAKMECLQLKSTSVDASAALNYVVSGRADIASGSYYRTAARAKVLALSDPLYIDQMGMVSRAGYDSIPQIIGKKVGSVPGDLWIADLRRLDVDLKLYPALPELLQDMRLGRIDAALVGYSVTIMAKEKGQMDGLVAKVAKPDKRVAASVSPGQGSFPMSMGNPAMVEAINADIAVLKKNGFIAKTLEKYDLDVSAAKTGAPRLIQ</sequence>
<dbReference type="AlphaFoldDB" id="A0A1W2E629"/>
<organism evidence="4 5">
    <name type="scientific">Fulvimarina manganoxydans</name>
    <dbReference type="NCBI Taxonomy" id="937218"/>
    <lineage>
        <taxon>Bacteria</taxon>
        <taxon>Pseudomonadati</taxon>
        <taxon>Pseudomonadota</taxon>
        <taxon>Alphaproteobacteria</taxon>
        <taxon>Hyphomicrobiales</taxon>
        <taxon>Aurantimonadaceae</taxon>
        <taxon>Fulvimarina</taxon>
    </lineage>
</organism>
<dbReference type="InterPro" id="IPR001638">
    <property type="entry name" value="Solute-binding_3/MltF_N"/>
</dbReference>
<keyword evidence="5" id="KW-1185">Reference proteome</keyword>
<feature type="domain" description="Solute-binding protein family 3/N-terminal" evidence="3">
    <location>
        <begin position="43"/>
        <end position="262"/>
    </location>
</feature>
<proteinExistence type="predicted"/>
<gene>
    <name evidence="4" type="ORF">SAMN06297251_12149</name>
</gene>
<evidence type="ECO:0000256" key="2">
    <source>
        <dbReference type="SAM" id="SignalP"/>
    </source>
</evidence>
<dbReference type="PANTHER" id="PTHR35936">
    <property type="entry name" value="MEMBRANE-BOUND LYTIC MUREIN TRANSGLYCOSYLASE F"/>
    <property type="match status" value="1"/>
</dbReference>
<reference evidence="4 5" key="1">
    <citation type="submission" date="2017-04" db="EMBL/GenBank/DDBJ databases">
        <authorList>
            <person name="Afonso C.L."/>
            <person name="Miller P.J."/>
            <person name="Scott M.A."/>
            <person name="Spackman E."/>
            <person name="Goraichik I."/>
            <person name="Dimitrov K.M."/>
            <person name="Suarez D.L."/>
            <person name="Swayne D.E."/>
        </authorList>
    </citation>
    <scope>NUCLEOTIDE SEQUENCE [LARGE SCALE GENOMIC DNA]</scope>
    <source>
        <strain evidence="4 5">CGMCC 1.10972</strain>
    </source>
</reference>
<accession>A0A1W2E629</accession>
<evidence type="ECO:0000259" key="3">
    <source>
        <dbReference type="SMART" id="SM00062"/>
    </source>
</evidence>
<dbReference type="PANTHER" id="PTHR35936:SF17">
    <property type="entry name" value="ARGININE-BINDING EXTRACELLULAR PROTEIN ARTP"/>
    <property type="match status" value="1"/>
</dbReference>
<keyword evidence="1 2" id="KW-0732">Signal</keyword>
<dbReference type="STRING" id="937218.SAMN06297251_12149"/>
<dbReference type="Proteomes" id="UP000192656">
    <property type="component" value="Unassembled WGS sequence"/>
</dbReference>
<evidence type="ECO:0000313" key="4">
    <source>
        <dbReference type="EMBL" id="SMD04917.1"/>
    </source>
</evidence>
<dbReference type="Gene3D" id="3.40.190.10">
    <property type="entry name" value="Periplasmic binding protein-like II"/>
    <property type="match status" value="2"/>
</dbReference>
<feature type="signal peptide" evidence="2">
    <location>
        <begin position="1"/>
        <end position="23"/>
    </location>
</feature>
<evidence type="ECO:0000313" key="5">
    <source>
        <dbReference type="Proteomes" id="UP000192656"/>
    </source>
</evidence>
<dbReference type="RefSeq" id="WP_170923356.1">
    <property type="nucleotide sequence ID" value="NZ_FWXR01000021.1"/>
</dbReference>